<accession>A0ABU7MKK1</accession>
<evidence type="ECO:0000259" key="5">
    <source>
        <dbReference type="Pfam" id="PF00389"/>
    </source>
</evidence>
<dbReference type="SUPFAM" id="SSF52283">
    <property type="entry name" value="Formate/glycerate dehydrogenase catalytic domain-like"/>
    <property type="match status" value="1"/>
</dbReference>
<evidence type="ECO:0000256" key="2">
    <source>
        <dbReference type="ARBA" id="ARBA00023002"/>
    </source>
</evidence>
<dbReference type="InterPro" id="IPR058205">
    <property type="entry name" value="D-LDH-like"/>
</dbReference>
<dbReference type="InterPro" id="IPR029753">
    <property type="entry name" value="D-isomer_DH_CS"/>
</dbReference>
<dbReference type="InterPro" id="IPR006139">
    <property type="entry name" value="D-isomer_2_OHA_DH_cat_dom"/>
</dbReference>
<dbReference type="PROSITE" id="PS00670">
    <property type="entry name" value="D_2_HYDROXYACID_DH_2"/>
    <property type="match status" value="1"/>
</dbReference>
<feature type="domain" description="D-isomer specific 2-hydroxyacid dehydrogenase catalytic" evidence="5">
    <location>
        <begin position="3"/>
        <end position="329"/>
    </location>
</feature>
<keyword evidence="3" id="KW-0520">NAD</keyword>
<dbReference type="Pfam" id="PF00389">
    <property type="entry name" value="2-Hacid_dh"/>
    <property type="match status" value="1"/>
</dbReference>
<sequence length="345" mass="38860">MRIAFFDAKEYDKKYFDKVNNNRHEIVYFEENLTIDNAYLVEGFDAVCAFVNTSGDKFVLELLAKYNVKFWLQRSMGYNKVDLKKAKELGIEVFRVPNYSAESVAEFALSAMMALNRKIIEANLRVKNYNFSLNNLDGVSVSGSTVGVIGAGKIGQCFIKIVEAMGAKVLVFDTFNEINNPDLAKQMNFEYVSLTTLLKNSDFISLHAPLLPSTRYVLDLDAVNMMKKGVIIVNTARGELMDIKAMIYGLENNIIAGLASDVLEREEGRFYQDISNKIEEYKEIDPEWRTLIEMDNVLITSHQAFLTNVALTQIATITLNNADDAQKGDFSKALKLLDKGRVLNG</sequence>
<proteinExistence type="inferred from homology"/>
<dbReference type="InterPro" id="IPR036291">
    <property type="entry name" value="NAD(P)-bd_dom_sf"/>
</dbReference>
<dbReference type="SUPFAM" id="SSF51735">
    <property type="entry name" value="NAD(P)-binding Rossmann-fold domains"/>
    <property type="match status" value="1"/>
</dbReference>
<evidence type="ECO:0000313" key="7">
    <source>
        <dbReference type="EMBL" id="MEE3928061.1"/>
    </source>
</evidence>
<feature type="domain" description="D-isomer specific 2-hydroxyacid dehydrogenase NAD-binding" evidence="6">
    <location>
        <begin position="110"/>
        <end position="304"/>
    </location>
</feature>
<keyword evidence="8" id="KW-1185">Reference proteome</keyword>
<dbReference type="InterPro" id="IPR029752">
    <property type="entry name" value="D-isomer_DH_CS1"/>
</dbReference>
<comment type="similarity">
    <text evidence="1 4">Belongs to the D-isomer specific 2-hydroxyacid dehydrogenase family.</text>
</comment>
<dbReference type="GO" id="GO:0008720">
    <property type="term" value="F:D-lactate dehydrogenase (NAD+) activity"/>
    <property type="evidence" value="ECO:0007669"/>
    <property type="project" value="UniProtKB-EC"/>
</dbReference>
<comment type="caution">
    <text evidence="7">The sequence shown here is derived from an EMBL/GenBank/DDBJ whole genome shotgun (WGS) entry which is preliminary data.</text>
</comment>
<name>A0ABU7MKK1_9BACT</name>
<reference evidence="7" key="1">
    <citation type="submission" date="2024-01" db="EMBL/GenBank/DDBJ databases">
        <title>Genome sequence of Mycoplasma ciconiae type strain DSM 25251.</title>
        <authorList>
            <person name="Spergser J."/>
        </authorList>
    </citation>
    <scope>NUCLEOTIDE SEQUENCE [LARGE SCALE GENOMIC DNA]</scope>
    <source>
        <strain evidence="7">DSM 25251</strain>
    </source>
</reference>
<gene>
    <name evidence="7" type="ORF">V2E24_00525</name>
</gene>
<dbReference type="PROSITE" id="PS00671">
    <property type="entry name" value="D_2_HYDROXYACID_DH_3"/>
    <property type="match status" value="1"/>
</dbReference>
<dbReference type="PANTHER" id="PTHR43026:SF1">
    <property type="entry name" value="2-HYDROXYACID DEHYDROGENASE HOMOLOG 1-RELATED"/>
    <property type="match status" value="1"/>
</dbReference>
<dbReference type="RefSeq" id="WP_330500476.1">
    <property type="nucleotide sequence ID" value="NZ_JAZDWZ010000001.1"/>
</dbReference>
<evidence type="ECO:0000259" key="6">
    <source>
        <dbReference type="Pfam" id="PF02826"/>
    </source>
</evidence>
<evidence type="ECO:0000256" key="1">
    <source>
        <dbReference type="ARBA" id="ARBA00005854"/>
    </source>
</evidence>
<dbReference type="Pfam" id="PF02826">
    <property type="entry name" value="2-Hacid_dh_C"/>
    <property type="match status" value="1"/>
</dbReference>
<evidence type="ECO:0000313" key="8">
    <source>
        <dbReference type="Proteomes" id="UP001344817"/>
    </source>
</evidence>
<organism evidence="7 8">
    <name type="scientific">Mycoplasmopsis ciconiae</name>
    <dbReference type="NCBI Taxonomy" id="561067"/>
    <lineage>
        <taxon>Bacteria</taxon>
        <taxon>Bacillati</taxon>
        <taxon>Mycoplasmatota</taxon>
        <taxon>Mycoplasmoidales</taxon>
        <taxon>Metamycoplasmataceae</taxon>
        <taxon>Mycoplasmopsis</taxon>
    </lineage>
</organism>
<dbReference type="PANTHER" id="PTHR43026">
    <property type="entry name" value="2-HYDROXYACID DEHYDROGENASE HOMOLOG 1-RELATED"/>
    <property type="match status" value="1"/>
</dbReference>
<evidence type="ECO:0000256" key="3">
    <source>
        <dbReference type="ARBA" id="ARBA00023027"/>
    </source>
</evidence>
<protein>
    <submittedName>
        <fullName evidence="7">2-hydroxyacid dehydrogenase</fullName>
        <ecNumber evidence="7">1.1.1.28</ecNumber>
    </submittedName>
</protein>
<dbReference type="Proteomes" id="UP001344817">
    <property type="component" value="Unassembled WGS sequence"/>
</dbReference>
<dbReference type="PROSITE" id="PS00065">
    <property type="entry name" value="D_2_HYDROXYACID_DH_1"/>
    <property type="match status" value="1"/>
</dbReference>
<dbReference type="InterPro" id="IPR006140">
    <property type="entry name" value="D-isomer_DH_NAD-bd"/>
</dbReference>
<keyword evidence="2 4" id="KW-0560">Oxidoreductase</keyword>
<dbReference type="EC" id="1.1.1.28" evidence="7"/>
<dbReference type="EMBL" id="JAZDWZ010000001">
    <property type="protein sequence ID" value="MEE3928061.1"/>
    <property type="molecule type" value="Genomic_DNA"/>
</dbReference>
<dbReference type="CDD" id="cd12183">
    <property type="entry name" value="LDH_like_2"/>
    <property type="match status" value="1"/>
</dbReference>
<evidence type="ECO:0000256" key="4">
    <source>
        <dbReference type="RuleBase" id="RU003719"/>
    </source>
</evidence>
<dbReference type="Gene3D" id="3.40.50.720">
    <property type="entry name" value="NAD(P)-binding Rossmann-like Domain"/>
    <property type="match status" value="2"/>
</dbReference>